<accession>Q1IMQ7</accession>
<evidence type="ECO:0000256" key="7">
    <source>
        <dbReference type="PIRSR" id="PIRSR006118-2"/>
    </source>
</evidence>
<keyword evidence="9" id="KW-1185">Reference proteome</keyword>
<gene>
    <name evidence="8" type="ordered locus">Acid345_2842</name>
</gene>
<dbReference type="RefSeq" id="WP_011523644.1">
    <property type="nucleotide sequence ID" value="NC_008009.1"/>
</dbReference>
<dbReference type="KEGG" id="aba:Acid345_2842"/>
<evidence type="ECO:0000256" key="3">
    <source>
        <dbReference type="ARBA" id="ARBA00011881"/>
    </source>
</evidence>
<dbReference type="InterPro" id="IPR050793">
    <property type="entry name" value="CMP-NeuNAc_synthase"/>
</dbReference>
<keyword evidence="4 7" id="KW-0479">Metal-binding</keyword>
<evidence type="ECO:0000256" key="5">
    <source>
        <dbReference type="ARBA" id="ARBA00022801"/>
    </source>
</evidence>
<dbReference type="InterPro" id="IPR023214">
    <property type="entry name" value="HAD_sf"/>
</dbReference>
<dbReference type="Proteomes" id="UP000002432">
    <property type="component" value="Chromosome"/>
</dbReference>
<evidence type="ECO:0000256" key="6">
    <source>
        <dbReference type="ARBA" id="ARBA00022842"/>
    </source>
</evidence>
<dbReference type="InterPro" id="IPR010023">
    <property type="entry name" value="KdsC_fam"/>
</dbReference>
<dbReference type="Pfam" id="PF08282">
    <property type="entry name" value="Hydrolase_3"/>
    <property type="match status" value="1"/>
</dbReference>
<comment type="similarity">
    <text evidence="2">Belongs to the KdsC family.</text>
</comment>
<dbReference type="PANTHER" id="PTHR21485">
    <property type="entry name" value="HAD SUPERFAMILY MEMBERS CMAS AND KDSC"/>
    <property type="match status" value="1"/>
</dbReference>
<dbReference type="EMBL" id="CP000360">
    <property type="protein sequence ID" value="ABF41843.1"/>
    <property type="molecule type" value="Genomic_DNA"/>
</dbReference>
<dbReference type="AlphaFoldDB" id="Q1IMQ7"/>
<protein>
    <submittedName>
        <fullName evidence="8">Phosphatase kdsC</fullName>
    </submittedName>
</protein>
<dbReference type="NCBIfam" id="TIGR01670">
    <property type="entry name" value="KdsC-phosphatas"/>
    <property type="match status" value="1"/>
</dbReference>
<evidence type="ECO:0000313" key="9">
    <source>
        <dbReference type="Proteomes" id="UP000002432"/>
    </source>
</evidence>
<dbReference type="GO" id="GO:0046872">
    <property type="term" value="F:metal ion binding"/>
    <property type="evidence" value="ECO:0007669"/>
    <property type="project" value="UniProtKB-KW"/>
</dbReference>
<dbReference type="SUPFAM" id="SSF56784">
    <property type="entry name" value="HAD-like"/>
    <property type="match status" value="1"/>
</dbReference>
<evidence type="ECO:0000256" key="4">
    <source>
        <dbReference type="ARBA" id="ARBA00022723"/>
    </source>
</evidence>
<dbReference type="SFLD" id="SFLDS00003">
    <property type="entry name" value="Haloacid_Dehalogenase"/>
    <property type="match status" value="1"/>
</dbReference>
<feature type="binding site" evidence="7">
    <location>
        <position position="10"/>
    </location>
    <ligand>
        <name>Mg(2+)</name>
        <dbReference type="ChEBI" id="CHEBI:18420"/>
    </ligand>
</feature>
<comment type="cofactor">
    <cofactor evidence="1 7">
        <name>Mg(2+)</name>
        <dbReference type="ChEBI" id="CHEBI:18420"/>
    </cofactor>
</comment>
<dbReference type="SFLD" id="SFLDG01136">
    <property type="entry name" value="C1.6:_Phosphoserine_Phosphatas"/>
    <property type="match status" value="1"/>
</dbReference>
<name>Q1IMQ7_KORVE</name>
<dbReference type="InterPro" id="IPR036412">
    <property type="entry name" value="HAD-like_sf"/>
</dbReference>
<sequence>MIEIKAIAMDVDGVLTDGGVWWGPNGEEWKRFCFADIMGLSLAHKAGMKLALISGEDSPLVDRMAAKFAGTAVFKPCKDKRTALEQFIQSNGLAPTNVCFIGDDINDLGALEIAGLPCAPADARPAVLAKCRLVANARGGNGAVREIIDRILAAQSAGG</sequence>
<dbReference type="Gene3D" id="3.40.50.1000">
    <property type="entry name" value="HAD superfamily/HAD-like"/>
    <property type="match status" value="1"/>
</dbReference>
<evidence type="ECO:0000256" key="1">
    <source>
        <dbReference type="ARBA" id="ARBA00001946"/>
    </source>
</evidence>
<comment type="subunit">
    <text evidence="3">Homotetramer.</text>
</comment>
<dbReference type="PANTHER" id="PTHR21485:SF3">
    <property type="entry name" value="N-ACYLNEURAMINATE CYTIDYLYLTRANSFERASE"/>
    <property type="match status" value="1"/>
</dbReference>
<dbReference type="eggNOG" id="COG1778">
    <property type="taxonomic scope" value="Bacteria"/>
</dbReference>
<dbReference type="STRING" id="204669.Acid345_2842"/>
<dbReference type="PIRSF" id="PIRSF006118">
    <property type="entry name" value="KDO8-P_Ptase"/>
    <property type="match status" value="1"/>
</dbReference>
<dbReference type="SFLD" id="SFLDG01138">
    <property type="entry name" value="C1.6.2:_Deoxy-d-mannose-octulo"/>
    <property type="match status" value="1"/>
</dbReference>
<evidence type="ECO:0000313" key="8">
    <source>
        <dbReference type="EMBL" id="ABF41843.1"/>
    </source>
</evidence>
<evidence type="ECO:0000256" key="2">
    <source>
        <dbReference type="ARBA" id="ARBA00005893"/>
    </source>
</evidence>
<dbReference type="GO" id="GO:0016788">
    <property type="term" value="F:hydrolase activity, acting on ester bonds"/>
    <property type="evidence" value="ECO:0007669"/>
    <property type="project" value="InterPro"/>
</dbReference>
<dbReference type="HOGENOM" id="CLU_106694_1_0_0"/>
<keyword evidence="6 7" id="KW-0460">Magnesium</keyword>
<reference evidence="8 9" key="1">
    <citation type="journal article" date="2009" name="Appl. Environ. Microbiol.">
        <title>Three genomes from the phylum Acidobacteria provide insight into the lifestyles of these microorganisms in soils.</title>
        <authorList>
            <person name="Ward N.L."/>
            <person name="Challacombe J.F."/>
            <person name="Janssen P.H."/>
            <person name="Henrissat B."/>
            <person name="Coutinho P.M."/>
            <person name="Wu M."/>
            <person name="Xie G."/>
            <person name="Haft D.H."/>
            <person name="Sait M."/>
            <person name="Badger J."/>
            <person name="Barabote R.D."/>
            <person name="Bradley B."/>
            <person name="Brettin T.S."/>
            <person name="Brinkac L.M."/>
            <person name="Bruce D."/>
            <person name="Creasy T."/>
            <person name="Daugherty S.C."/>
            <person name="Davidsen T.M."/>
            <person name="DeBoy R.T."/>
            <person name="Detter J.C."/>
            <person name="Dodson R.J."/>
            <person name="Durkin A.S."/>
            <person name="Ganapathy A."/>
            <person name="Gwinn-Giglio M."/>
            <person name="Han C.S."/>
            <person name="Khouri H."/>
            <person name="Kiss H."/>
            <person name="Kothari S.P."/>
            <person name="Madupu R."/>
            <person name="Nelson K.E."/>
            <person name="Nelson W.C."/>
            <person name="Paulsen I."/>
            <person name="Penn K."/>
            <person name="Ren Q."/>
            <person name="Rosovitz M.J."/>
            <person name="Selengut J.D."/>
            <person name="Shrivastava S."/>
            <person name="Sullivan S.A."/>
            <person name="Tapia R."/>
            <person name="Thompson L.S."/>
            <person name="Watkins K.L."/>
            <person name="Yang Q."/>
            <person name="Yu C."/>
            <person name="Zafar N."/>
            <person name="Zhou L."/>
            <person name="Kuske C.R."/>
        </authorList>
    </citation>
    <scope>NUCLEOTIDE SEQUENCE [LARGE SCALE GENOMIC DNA]</scope>
    <source>
        <strain evidence="8 9">Ellin345</strain>
    </source>
</reference>
<proteinExistence type="inferred from homology"/>
<feature type="binding site" evidence="7">
    <location>
        <position position="12"/>
    </location>
    <ligand>
        <name>substrate</name>
    </ligand>
</feature>
<dbReference type="GO" id="GO:0008781">
    <property type="term" value="F:N-acylneuraminate cytidylyltransferase activity"/>
    <property type="evidence" value="ECO:0007669"/>
    <property type="project" value="TreeGrafter"/>
</dbReference>
<dbReference type="OrthoDB" id="9805604at2"/>
<organism evidence="8 9">
    <name type="scientific">Koribacter versatilis (strain Ellin345)</name>
    <dbReference type="NCBI Taxonomy" id="204669"/>
    <lineage>
        <taxon>Bacteria</taxon>
        <taxon>Pseudomonadati</taxon>
        <taxon>Acidobacteriota</taxon>
        <taxon>Terriglobia</taxon>
        <taxon>Terriglobales</taxon>
        <taxon>Candidatus Korobacteraceae</taxon>
        <taxon>Candidatus Korobacter</taxon>
    </lineage>
</organism>
<keyword evidence="5" id="KW-0378">Hydrolase</keyword>
<feature type="binding site" evidence="7">
    <location>
        <position position="103"/>
    </location>
    <ligand>
        <name>Mg(2+)</name>
        <dbReference type="ChEBI" id="CHEBI:18420"/>
    </ligand>
</feature>
<dbReference type="EnsemblBacteria" id="ABF41843">
    <property type="protein sequence ID" value="ABF41843"/>
    <property type="gene ID" value="Acid345_2842"/>
</dbReference>